<dbReference type="Gene3D" id="1.25.40.10">
    <property type="entry name" value="Tetratricopeptide repeat domain"/>
    <property type="match status" value="3"/>
</dbReference>
<dbReference type="SMART" id="SM00028">
    <property type="entry name" value="TPR"/>
    <property type="match status" value="4"/>
</dbReference>
<comment type="caution">
    <text evidence="12">The sequence shown here is derived from an EMBL/GenBank/DDBJ whole genome shotgun (WGS) entry which is preliminary data.</text>
</comment>
<dbReference type="Gene3D" id="3.30.450.20">
    <property type="entry name" value="PAS domain"/>
    <property type="match status" value="1"/>
</dbReference>
<dbReference type="Proteomes" id="UP000632339">
    <property type="component" value="Unassembled WGS sequence"/>
</dbReference>
<dbReference type="Pfam" id="PF02518">
    <property type="entry name" value="HATPase_c"/>
    <property type="match status" value="1"/>
</dbReference>
<keyword evidence="3" id="KW-0597">Phosphoprotein</keyword>
<evidence type="ECO:0000313" key="13">
    <source>
        <dbReference type="Proteomes" id="UP000632339"/>
    </source>
</evidence>
<organism evidence="12 13">
    <name type="scientific">Dyadobacter beijingensis</name>
    <dbReference type="NCBI Taxonomy" id="365489"/>
    <lineage>
        <taxon>Bacteria</taxon>
        <taxon>Pseudomonadati</taxon>
        <taxon>Bacteroidota</taxon>
        <taxon>Cytophagia</taxon>
        <taxon>Cytophagales</taxon>
        <taxon>Spirosomataceae</taxon>
        <taxon>Dyadobacter</taxon>
    </lineage>
</organism>
<keyword evidence="10" id="KW-0732">Signal</keyword>
<dbReference type="PROSITE" id="PS50005">
    <property type="entry name" value="TPR"/>
    <property type="match status" value="1"/>
</dbReference>
<feature type="domain" description="Histidine kinase" evidence="11">
    <location>
        <begin position="639"/>
        <end position="832"/>
    </location>
</feature>
<evidence type="ECO:0000256" key="3">
    <source>
        <dbReference type="ARBA" id="ARBA00022553"/>
    </source>
</evidence>
<dbReference type="InterPro" id="IPR011990">
    <property type="entry name" value="TPR-like_helical_dom_sf"/>
</dbReference>
<evidence type="ECO:0000256" key="5">
    <source>
        <dbReference type="ARBA" id="ARBA00022741"/>
    </source>
</evidence>
<evidence type="ECO:0000256" key="1">
    <source>
        <dbReference type="ARBA" id="ARBA00000085"/>
    </source>
</evidence>
<dbReference type="Gene3D" id="3.30.565.10">
    <property type="entry name" value="Histidine kinase-like ATPase, C-terminal domain"/>
    <property type="match status" value="1"/>
</dbReference>
<evidence type="ECO:0000256" key="8">
    <source>
        <dbReference type="PROSITE-ProRule" id="PRU00339"/>
    </source>
</evidence>
<keyword evidence="13" id="KW-1185">Reference proteome</keyword>
<keyword evidence="8" id="KW-0802">TPR repeat</keyword>
<keyword evidence="6" id="KW-0418">Kinase</keyword>
<dbReference type="EC" id="2.7.13.3" evidence="2"/>
<gene>
    <name evidence="12" type="ORF">GCM10010967_33330</name>
</gene>
<evidence type="ECO:0000256" key="4">
    <source>
        <dbReference type="ARBA" id="ARBA00022679"/>
    </source>
</evidence>
<keyword evidence="9" id="KW-0472">Membrane</keyword>
<sequence length="847" mass="95782">MIQKAAILLGLLMAWFLPARAQRTDGHVGIERYPINALPSYLAQLGSAKADTSKVDLLLKIGAIYHSSEARGWLDSAIIFGRQAAVLSKSLNYTNGYNNACYLLCTTFCKKRDLKAASLVLHDVHGEMSVCILLTLAEYYINFKDATPDELRLALPYLNQAIKRSEELKSRKWTDNSLSTKAKYHYRVGEMTAGKNLFIQIIQHYKEVGNKERQAHWWYDLGLYIPDSDSTYAIEIYSFQQAAKLFKEIGDIASYAETLWHEAYIYGLNNRQDLAEKFYLADLETLKSAKLDDEITASYQRLSGFYEKQKNFDKALQYAFLSLKNMQARKDSSQLSSVYMTLGNINYALNNYPESVKYYKLVYATTPVHRVWTFDLLRLLTDSQIKSGQAAEGIRFLRAFLRDKAPNQTSVNKQTIALAFGNCYAALGNYATAEKYYLEMIRLNSAAEYSLRTTSGKLYPITGAEAFLTIGRFYAQAGKFTQAGPYLRSALTAWNLNAVFERDTRHLLFKVDSAAGNYLGAIRNYQRFKMLSDSVEAITKNKEVSVMQANFKAAQKEKDIKLLTKDAALQREKLELAARTEKFTYGGFAVLLFLLGLSYSSYRAKQSKNRQLEEQQKTISIKNSSLMQLVNEKEWLLREVHHRVKNNLQIVISLLNSQSAYLKEEVAVNAIVESRHRIQAMSMLHQRIYQSEDMTSIGMTSYIHELVSYLGSSFNTGRRIILNVYVEKIELDLSQAVPIGLILNEAITNSLKYAFPDDREGEVKVTFAKAGEDEIVLSIHDDGIGFPPGFDLGTIKTFGLKLIKGLTEDLEGTFFVESGPGTTLRVLFPFRLVQVAHPADAPVMAQV</sequence>
<dbReference type="RefSeq" id="WP_019942696.1">
    <property type="nucleotide sequence ID" value="NZ_BMLI01000001.1"/>
</dbReference>
<evidence type="ECO:0000256" key="9">
    <source>
        <dbReference type="SAM" id="Phobius"/>
    </source>
</evidence>
<evidence type="ECO:0000256" key="6">
    <source>
        <dbReference type="ARBA" id="ARBA00022777"/>
    </source>
</evidence>
<evidence type="ECO:0000259" key="11">
    <source>
        <dbReference type="PROSITE" id="PS50109"/>
    </source>
</evidence>
<keyword evidence="7" id="KW-0067">ATP-binding</keyword>
<feature type="transmembrane region" description="Helical" evidence="9">
    <location>
        <begin position="583"/>
        <end position="602"/>
    </location>
</feature>
<dbReference type="PANTHER" id="PTHR41523:SF8">
    <property type="entry name" value="ETHYLENE RESPONSE SENSOR PROTEIN"/>
    <property type="match status" value="1"/>
</dbReference>
<evidence type="ECO:0000256" key="7">
    <source>
        <dbReference type="ARBA" id="ARBA00022840"/>
    </source>
</evidence>
<dbReference type="PROSITE" id="PS50109">
    <property type="entry name" value="HIS_KIN"/>
    <property type="match status" value="1"/>
</dbReference>
<feature type="repeat" description="TPR" evidence="8">
    <location>
        <begin position="336"/>
        <end position="369"/>
    </location>
</feature>
<protein>
    <recommendedName>
        <fullName evidence="2">histidine kinase</fullName>
        <ecNumber evidence="2">2.7.13.3</ecNumber>
    </recommendedName>
</protein>
<dbReference type="InterPro" id="IPR036890">
    <property type="entry name" value="HATPase_C_sf"/>
</dbReference>
<proteinExistence type="predicted"/>
<accession>A0ABQ2I2Z9</accession>
<dbReference type="InterPro" id="IPR019734">
    <property type="entry name" value="TPR_rpt"/>
</dbReference>
<dbReference type="InterPro" id="IPR003594">
    <property type="entry name" value="HATPase_dom"/>
</dbReference>
<dbReference type="SUPFAM" id="SSF55874">
    <property type="entry name" value="ATPase domain of HSP90 chaperone/DNA topoisomerase II/histidine kinase"/>
    <property type="match status" value="1"/>
</dbReference>
<dbReference type="PANTHER" id="PTHR41523">
    <property type="entry name" value="TWO-COMPONENT SYSTEM SENSOR PROTEIN"/>
    <property type="match status" value="1"/>
</dbReference>
<keyword evidence="5" id="KW-0547">Nucleotide-binding</keyword>
<name>A0ABQ2I2Z9_9BACT</name>
<reference evidence="13" key="1">
    <citation type="journal article" date="2019" name="Int. J. Syst. Evol. Microbiol.">
        <title>The Global Catalogue of Microorganisms (GCM) 10K type strain sequencing project: providing services to taxonomists for standard genome sequencing and annotation.</title>
        <authorList>
            <consortium name="The Broad Institute Genomics Platform"/>
            <consortium name="The Broad Institute Genome Sequencing Center for Infectious Disease"/>
            <person name="Wu L."/>
            <person name="Ma J."/>
        </authorList>
    </citation>
    <scope>NUCLEOTIDE SEQUENCE [LARGE SCALE GENOMIC DNA]</scope>
    <source>
        <strain evidence="13">CGMCC 1.6375</strain>
    </source>
</reference>
<dbReference type="Pfam" id="PF13181">
    <property type="entry name" value="TPR_8"/>
    <property type="match status" value="1"/>
</dbReference>
<keyword evidence="9" id="KW-0812">Transmembrane</keyword>
<evidence type="ECO:0000313" key="12">
    <source>
        <dbReference type="EMBL" id="GGM96902.1"/>
    </source>
</evidence>
<feature type="chain" id="PRO_5045748769" description="histidine kinase" evidence="10">
    <location>
        <begin position="22"/>
        <end position="847"/>
    </location>
</feature>
<comment type="catalytic activity">
    <reaction evidence="1">
        <text>ATP + protein L-histidine = ADP + protein N-phospho-L-histidine.</text>
        <dbReference type="EC" id="2.7.13.3"/>
    </reaction>
</comment>
<keyword evidence="4" id="KW-0808">Transferase</keyword>
<keyword evidence="9" id="KW-1133">Transmembrane helix</keyword>
<dbReference type="EMBL" id="BMLI01000001">
    <property type="protein sequence ID" value="GGM96902.1"/>
    <property type="molecule type" value="Genomic_DNA"/>
</dbReference>
<evidence type="ECO:0000256" key="2">
    <source>
        <dbReference type="ARBA" id="ARBA00012438"/>
    </source>
</evidence>
<dbReference type="SUPFAM" id="SSF48452">
    <property type="entry name" value="TPR-like"/>
    <property type="match status" value="2"/>
</dbReference>
<feature type="signal peptide" evidence="10">
    <location>
        <begin position="1"/>
        <end position="21"/>
    </location>
</feature>
<dbReference type="Pfam" id="PF07568">
    <property type="entry name" value="HisKA_2"/>
    <property type="match status" value="1"/>
</dbReference>
<dbReference type="SMART" id="SM00387">
    <property type="entry name" value="HATPase_c"/>
    <property type="match status" value="1"/>
</dbReference>
<dbReference type="InterPro" id="IPR005467">
    <property type="entry name" value="His_kinase_dom"/>
</dbReference>
<evidence type="ECO:0000256" key="10">
    <source>
        <dbReference type="SAM" id="SignalP"/>
    </source>
</evidence>
<dbReference type="InterPro" id="IPR011495">
    <property type="entry name" value="Sig_transdc_His_kin_sub2_dim/P"/>
</dbReference>